<evidence type="ECO:0000256" key="5">
    <source>
        <dbReference type="ARBA" id="ARBA00023098"/>
    </source>
</evidence>
<dbReference type="GO" id="GO:0016020">
    <property type="term" value="C:membrane"/>
    <property type="evidence" value="ECO:0007669"/>
    <property type="project" value="GOC"/>
</dbReference>
<feature type="transmembrane region" description="Helical" evidence="7">
    <location>
        <begin position="147"/>
        <end position="166"/>
    </location>
</feature>
<keyword evidence="2 7" id="KW-0812">Transmembrane</keyword>
<sequence length="295" mass="35124">MNDQHLTLQEIQNYDFTTIIWVVAPLMFFFVGLEYFLGKKNNLNLYSGKDFLASLSIGLVNILLNSLMKVGVFMVFLFFYNLSPIHLPVTWWSFILCFFALDLMRYWAHRIAHEQRFWWSTHVVHHSSEHYNLSVSFRLSWTQNLKLVFFLPVILMGFHPLVFLIIHQLEVLYQFWLHTELIGKLPKPIEYIFTTPSHHKVHHSTNEKYIDKNYGSTLIIWDRLFGTFQELDEEEKPIYGITKPVNSYNPVYLVFHEWLNVFKDLTKANSFKKAWEILFGSPVDKHKEELKAQNN</sequence>
<proteinExistence type="predicted"/>
<keyword evidence="4" id="KW-0560">Oxidoreductase</keyword>
<evidence type="ECO:0000256" key="1">
    <source>
        <dbReference type="ARBA" id="ARBA00004127"/>
    </source>
</evidence>
<comment type="caution">
    <text evidence="9">The sequence shown here is derived from an EMBL/GenBank/DDBJ whole genome shotgun (WGS) entry which is preliminary data.</text>
</comment>
<keyword evidence="3 7" id="KW-1133">Transmembrane helix</keyword>
<dbReference type="InterPro" id="IPR006694">
    <property type="entry name" value="Fatty_acid_hydroxylase"/>
</dbReference>
<dbReference type="RefSeq" id="WP_138931887.1">
    <property type="nucleotide sequence ID" value="NZ_SWMU01000002.1"/>
</dbReference>
<gene>
    <name evidence="9" type="ORF">FCN74_07095</name>
</gene>
<dbReference type="OrthoDB" id="9770329at2"/>
<protein>
    <submittedName>
        <fullName evidence="9">Sterol desaturase family protein</fullName>
    </submittedName>
</protein>
<dbReference type="Proteomes" id="UP000306552">
    <property type="component" value="Unassembled WGS sequence"/>
</dbReference>
<accession>A0A4V6ALH0</accession>
<evidence type="ECO:0000256" key="7">
    <source>
        <dbReference type="SAM" id="Phobius"/>
    </source>
</evidence>
<evidence type="ECO:0000256" key="2">
    <source>
        <dbReference type="ARBA" id="ARBA00022692"/>
    </source>
</evidence>
<dbReference type="Pfam" id="PF04116">
    <property type="entry name" value="FA_hydroxylase"/>
    <property type="match status" value="1"/>
</dbReference>
<dbReference type="EMBL" id="SWMU01000002">
    <property type="protein sequence ID" value="TKS56785.1"/>
    <property type="molecule type" value="Genomic_DNA"/>
</dbReference>
<dbReference type="GO" id="GO:0012505">
    <property type="term" value="C:endomembrane system"/>
    <property type="evidence" value="ECO:0007669"/>
    <property type="project" value="UniProtKB-SubCell"/>
</dbReference>
<dbReference type="PANTHER" id="PTHR21624">
    <property type="entry name" value="STEROL DESATURASE-RELATED PROTEIN"/>
    <property type="match status" value="1"/>
</dbReference>
<dbReference type="GO" id="GO:0006643">
    <property type="term" value="P:membrane lipid metabolic process"/>
    <property type="evidence" value="ECO:0007669"/>
    <property type="project" value="TreeGrafter"/>
</dbReference>
<keyword evidence="6 7" id="KW-0472">Membrane</keyword>
<dbReference type="InterPro" id="IPR051689">
    <property type="entry name" value="Sterol_desaturase/TMEM195"/>
</dbReference>
<feature type="transmembrane region" description="Helical" evidence="7">
    <location>
        <begin position="58"/>
        <end position="79"/>
    </location>
</feature>
<dbReference type="GO" id="GO:0008610">
    <property type="term" value="P:lipid biosynthetic process"/>
    <property type="evidence" value="ECO:0007669"/>
    <property type="project" value="InterPro"/>
</dbReference>
<evidence type="ECO:0000256" key="3">
    <source>
        <dbReference type="ARBA" id="ARBA00022989"/>
    </source>
</evidence>
<dbReference type="AlphaFoldDB" id="A0A4V6ALH0"/>
<comment type="subcellular location">
    <subcellularLocation>
        <location evidence="1">Endomembrane system</location>
        <topology evidence="1">Multi-pass membrane protein</topology>
    </subcellularLocation>
</comment>
<organism evidence="9 10">
    <name type="scientific">Mesohalobacter halotolerans</name>
    <dbReference type="NCBI Taxonomy" id="1883405"/>
    <lineage>
        <taxon>Bacteria</taxon>
        <taxon>Pseudomonadati</taxon>
        <taxon>Bacteroidota</taxon>
        <taxon>Flavobacteriia</taxon>
        <taxon>Flavobacteriales</taxon>
        <taxon>Flavobacteriaceae</taxon>
        <taxon>Mesohalobacter</taxon>
    </lineage>
</organism>
<keyword evidence="10" id="KW-1185">Reference proteome</keyword>
<feature type="transmembrane region" description="Helical" evidence="7">
    <location>
        <begin position="16"/>
        <end position="37"/>
    </location>
</feature>
<dbReference type="GO" id="GO:0050479">
    <property type="term" value="F:glyceryl-ether monooxygenase activity"/>
    <property type="evidence" value="ECO:0007669"/>
    <property type="project" value="TreeGrafter"/>
</dbReference>
<keyword evidence="5" id="KW-0443">Lipid metabolism</keyword>
<feature type="domain" description="Fatty acid hydroxylase" evidence="8">
    <location>
        <begin position="94"/>
        <end position="227"/>
    </location>
</feature>
<evidence type="ECO:0000256" key="6">
    <source>
        <dbReference type="ARBA" id="ARBA00023136"/>
    </source>
</evidence>
<dbReference type="GO" id="GO:0005506">
    <property type="term" value="F:iron ion binding"/>
    <property type="evidence" value="ECO:0007669"/>
    <property type="project" value="InterPro"/>
</dbReference>
<name>A0A4V6ALH0_9FLAO</name>
<evidence type="ECO:0000259" key="8">
    <source>
        <dbReference type="Pfam" id="PF04116"/>
    </source>
</evidence>
<evidence type="ECO:0000313" key="10">
    <source>
        <dbReference type="Proteomes" id="UP000306552"/>
    </source>
</evidence>
<feature type="transmembrane region" description="Helical" evidence="7">
    <location>
        <begin position="91"/>
        <end position="108"/>
    </location>
</feature>
<dbReference type="PANTHER" id="PTHR21624:SF1">
    <property type="entry name" value="ALKYLGLYCEROL MONOOXYGENASE"/>
    <property type="match status" value="1"/>
</dbReference>
<reference evidence="9 10" key="1">
    <citation type="submission" date="2019-04" db="EMBL/GenBank/DDBJ databases">
        <title>Psychroflexus halotolerans sp. nov., isolated from a marine solar saltern.</title>
        <authorList>
            <person name="Feng X."/>
        </authorList>
    </citation>
    <scope>NUCLEOTIDE SEQUENCE [LARGE SCALE GENOMIC DNA]</scope>
    <source>
        <strain evidence="9 10">WDS2C27</strain>
    </source>
</reference>
<evidence type="ECO:0000256" key="4">
    <source>
        <dbReference type="ARBA" id="ARBA00023002"/>
    </source>
</evidence>
<evidence type="ECO:0000313" key="9">
    <source>
        <dbReference type="EMBL" id="TKS56785.1"/>
    </source>
</evidence>